<keyword evidence="9" id="KW-1185">Reference proteome</keyword>
<dbReference type="AlphaFoldDB" id="A0A433DHS8"/>
<comment type="similarity">
    <text evidence="1">Belongs to the UFL1 family.</text>
</comment>
<protein>
    <submittedName>
        <fullName evidence="8">Uncharacterized protein</fullName>
    </submittedName>
</protein>
<evidence type="ECO:0000259" key="5">
    <source>
        <dbReference type="Pfam" id="PF09743"/>
    </source>
</evidence>
<evidence type="ECO:0000256" key="3">
    <source>
        <dbReference type="ARBA" id="ARBA00022786"/>
    </source>
</evidence>
<dbReference type="GO" id="GO:0034976">
    <property type="term" value="P:response to endoplasmic reticulum stress"/>
    <property type="evidence" value="ECO:0007669"/>
    <property type="project" value="TreeGrafter"/>
</dbReference>
<evidence type="ECO:0000256" key="2">
    <source>
        <dbReference type="ARBA" id="ARBA00022679"/>
    </source>
</evidence>
<proteinExistence type="inferred from homology"/>
<organism evidence="8 9">
    <name type="scientific">Jimgerdemannia flammicorona</name>
    <dbReference type="NCBI Taxonomy" id="994334"/>
    <lineage>
        <taxon>Eukaryota</taxon>
        <taxon>Fungi</taxon>
        <taxon>Fungi incertae sedis</taxon>
        <taxon>Mucoromycota</taxon>
        <taxon>Mucoromycotina</taxon>
        <taxon>Endogonomycetes</taxon>
        <taxon>Endogonales</taxon>
        <taxon>Endogonaceae</taxon>
        <taxon>Jimgerdemannia</taxon>
    </lineage>
</organism>
<sequence>MSSPSTLLSEQTCADLILKAIQLNLLPGLLTTLDGKEFVTPARLDSEIEEAVSTKGGRVNVMDLQGVLNVDFRYIEARAKSLLERKRGAWVLLGGEIINSTFFDEMDTEINTILSDVGWVSIGTLCQNFHFSLHFLLQVRHRRCTRPQKFLTRLHIEDRLEKSIHGRTDMSFPGIVFTDRYAIQLKTTIAKLIDDIDSPTPVSTILTQNNLPEPLFYPLLESLIKQGGFNGSFRGRREKAVYTPDSFKAAQAESVKAFVSQNGYIEYYSVAKLNTEELPRDFLRREFPGIMLLETCAATQSVVATVEAPVEEMVQNDSWLDVTHLVPPCFTDADTASLLQSLAALKPHSQKSPSAATVEHAPLILGSYVTTTGFVQRCAEAMHAYMQKKASGVLVMDSKDDEAGEEDTATAGKRGKGGTKAGTKDGRKKNNAKGKNGVGEGESEDGISQREISLQIGLAFHDLDADLCDLIATRLAKQLAEQYALLARSVYLPALPAEEPGEAKRKRRISELADRVNEAWFQAGLCARGVGVFEGAWNGLGVANGRFESGVIYWISYENVRASLEKHVLRTMCLELIDLVIVQQAFVYRLQQWLSFVGTNPETPLMVGILTDEQLHKIVERLPEEVKIGLTNVRKSAGNGKIIADFLSSFETHVGLLSHLPLKKLDKKIERQTLHRIRVSLLTQLRAAPASNSALVLHLVSLILFQTCFGVPLHASGKFVPKIVRQLEPALARAGHQNQAARLAALQIAVVESVKGGGVPVEVAAVEQVRMIGLEAEVTPRGGKDA</sequence>
<dbReference type="GO" id="GO:0005789">
    <property type="term" value="C:endoplasmic reticulum membrane"/>
    <property type="evidence" value="ECO:0007669"/>
    <property type="project" value="TreeGrafter"/>
</dbReference>
<comment type="caution">
    <text evidence="8">The sequence shown here is derived from an EMBL/GenBank/DDBJ whole genome shotgun (WGS) entry which is preliminary data.</text>
</comment>
<accession>A0A433DHS8</accession>
<feature type="domain" description="E3 UFM1-protein ligase-like C-terminal" evidence="7">
    <location>
        <begin position="670"/>
        <end position="755"/>
    </location>
</feature>
<dbReference type="PANTHER" id="PTHR31057:SF0">
    <property type="entry name" value="E3 UFM1-PROTEIN LIGASE 1"/>
    <property type="match status" value="1"/>
</dbReference>
<feature type="region of interest" description="Disordered" evidence="4">
    <location>
        <begin position="400"/>
        <end position="446"/>
    </location>
</feature>
<dbReference type="InterPro" id="IPR056580">
    <property type="entry name" value="Ufl1_dom"/>
</dbReference>
<dbReference type="OrthoDB" id="10258297at2759"/>
<evidence type="ECO:0000259" key="7">
    <source>
        <dbReference type="Pfam" id="PF25041"/>
    </source>
</evidence>
<name>A0A433DHS8_9FUNG</name>
<evidence type="ECO:0000256" key="1">
    <source>
        <dbReference type="ARBA" id="ARBA00010789"/>
    </source>
</evidence>
<dbReference type="Pfam" id="PF25870">
    <property type="entry name" value="WHD_UFL1_5th"/>
    <property type="match status" value="1"/>
</dbReference>
<evidence type="ECO:0000259" key="6">
    <source>
        <dbReference type="Pfam" id="PF23659"/>
    </source>
</evidence>
<dbReference type="Proteomes" id="UP000268093">
    <property type="component" value="Unassembled WGS sequence"/>
</dbReference>
<dbReference type="GO" id="GO:0032434">
    <property type="term" value="P:regulation of proteasomal ubiquitin-dependent protein catabolic process"/>
    <property type="evidence" value="ECO:0007669"/>
    <property type="project" value="TreeGrafter"/>
</dbReference>
<keyword evidence="3" id="KW-0833">Ubl conjugation pathway</keyword>
<dbReference type="Pfam" id="PF25041">
    <property type="entry name" value="UFL1_C"/>
    <property type="match status" value="1"/>
</dbReference>
<feature type="domain" description="E3 UFM1-protein ligase 1-like N-terminal" evidence="5">
    <location>
        <begin position="4"/>
        <end position="277"/>
    </location>
</feature>
<reference evidence="8 9" key="1">
    <citation type="journal article" date="2018" name="New Phytol.">
        <title>Phylogenomics of Endogonaceae and evolution of mycorrhizas within Mucoromycota.</title>
        <authorList>
            <person name="Chang Y."/>
            <person name="Desiro A."/>
            <person name="Na H."/>
            <person name="Sandor L."/>
            <person name="Lipzen A."/>
            <person name="Clum A."/>
            <person name="Barry K."/>
            <person name="Grigoriev I.V."/>
            <person name="Martin F.M."/>
            <person name="Stajich J.E."/>
            <person name="Smith M.E."/>
            <person name="Bonito G."/>
            <person name="Spatafora J.W."/>
        </authorList>
    </citation>
    <scope>NUCLEOTIDE SEQUENCE [LARGE SCALE GENOMIC DNA]</scope>
    <source>
        <strain evidence="8 9">GMNB39</strain>
    </source>
</reference>
<dbReference type="GO" id="GO:0061666">
    <property type="term" value="F:UFM1 ligase activity"/>
    <property type="evidence" value="ECO:0007669"/>
    <property type="project" value="InterPro"/>
</dbReference>
<dbReference type="Pfam" id="PF23659">
    <property type="entry name" value="UFL1"/>
    <property type="match status" value="1"/>
</dbReference>
<dbReference type="EMBL" id="RBNI01001472">
    <property type="protein sequence ID" value="RUP50404.1"/>
    <property type="molecule type" value="Genomic_DNA"/>
</dbReference>
<keyword evidence="2" id="KW-0808">Transferase</keyword>
<evidence type="ECO:0000313" key="8">
    <source>
        <dbReference type="EMBL" id="RUP50404.1"/>
    </source>
</evidence>
<dbReference type="PANTHER" id="PTHR31057">
    <property type="entry name" value="E3 UFM1-PROTEIN LIGASE 1"/>
    <property type="match status" value="1"/>
</dbReference>
<feature type="domain" description="E3 UFM1-protein ligase 1-like" evidence="6">
    <location>
        <begin position="559"/>
        <end position="664"/>
    </location>
</feature>
<dbReference type="GO" id="GO:1990592">
    <property type="term" value="P:protein K69-linked ufmylation"/>
    <property type="evidence" value="ECO:0007669"/>
    <property type="project" value="TreeGrafter"/>
</dbReference>
<evidence type="ECO:0000256" key="4">
    <source>
        <dbReference type="SAM" id="MobiDB-lite"/>
    </source>
</evidence>
<evidence type="ECO:0000313" key="9">
    <source>
        <dbReference type="Proteomes" id="UP000268093"/>
    </source>
</evidence>
<gene>
    <name evidence="8" type="ORF">BC936DRAFT_139330</name>
</gene>
<dbReference type="Pfam" id="PF09743">
    <property type="entry name" value="E3_UFM1_ligase"/>
    <property type="match status" value="1"/>
</dbReference>
<dbReference type="InterPro" id="IPR018611">
    <property type="entry name" value="Ufl1"/>
</dbReference>
<dbReference type="InterPro" id="IPR056761">
    <property type="entry name" value="Ufl1-like_C"/>
</dbReference>
<dbReference type="InterPro" id="IPR056579">
    <property type="entry name" value="Ufl1_N"/>
</dbReference>